<reference evidence="2" key="2">
    <citation type="submission" date="2020-05" db="UniProtKB">
        <authorList>
            <consortium name="EnsemblMetazoa"/>
        </authorList>
    </citation>
    <scope>IDENTIFICATION</scope>
    <source>
        <strain evidence="2">IAEA</strain>
    </source>
</reference>
<keyword evidence="1" id="KW-0472">Membrane</keyword>
<evidence type="ECO:0000256" key="1">
    <source>
        <dbReference type="SAM" id="Phobius"/>
    </source>
</evidence>
<dbReference type="Proteomes" id="UP000092445">
    <property type="component" value="Unassembled WGS sequence"/>
</dbReference>
<dbReference type="EnsemblMetazoa" id="GPAI036378-RA">
    <property type="protein sequence ID" value="GPAI036378-PA"/>
    <property type="gene ID" value="GPAI036378"/>
</dbReference>
<keyword evidence="1" id="KW-0812">Transmembrane</keyword>
<keyword evidence="3" id="KW-1185">Reference proteome</keyword>
<evidence type="ECO:0000313" key="2">
    <source>
        <dbReference type="EnsemblMetazoa" id="GPAI036378-PA"/>
    </source>
</evidence>
<protein>
    <submittedName>
        <fullName evidence="2">Uncharacterized protein</fullName>
    </submittedName>
</protein>
<keyword evidence="1" id="KW-1133">Transmembrane helix</keyword>
<evidence type="ECO:0000313" key="3">
    <source>
        <dbReference type="Proteomes" id="UP000092445"/>
    </source>
</evidence>
<proteinExistence type="predicted"/>
<accession>A0A1B0A768</accession>
<reference evidence="3" key="1">
    <citation type="submission" date="2014-03" db="EMBL/GenBank/DDBJ databases">
        <authorList>
            <person name="Aksoy S."/>
            <person name="Warren W."/>
            <person name="Wilson R.K."/>
        </authorList>
    </citation>
    <scope>NUCLEOTIDE SEQUENCE [LARGE SCALE GENOMIC DNA]</scope>
    <source>
        <strain evidence="3">IAEA</strain>
    </source>
</reference>
<organism evidence="2 3">
    <name type="scientific">Glossina pallidipes</name>
    <name type="common">Tsetse fly</name>
    <dbReference type="NCBI Taxonomy" id="7398"/>
    <lineage>
        <taxon>Eukaryota</taxon>
        <taxon>Metazoa</taxon>
        <taxon>Ecdysozoa</taxon>
        <taxon>Arthropoda</taxon>
        <taxon>Hexapoda</taxon>
        <taxon>Insecta</taxon>
        <taxon>Pterygota</taxon>
        <taxon>Neoptera</taxon>
        <taxon>Endopterygota</taxon>
        <taxon>Diptera</taxon>
        <taxon>Brachycera</taxon>
        <taxon>Muscomorpha</taxon>
        <taxon>Hippoboscoidea</taxon>
        <taxon>Glossinidae</taxon>
        <taxon>Glossina</taxon>
    </lineage>
</organism>
<feature type="transmembrane region" description="Helical" evidence="1">
    <location>
        <begin position="80"/>
        <end position="106"/>
    </location>
</feature>
<dbReference type="VEuPathDB" id="VectorBase:GPAI036378"/>
<name>A0A1B0A768_GLOPL</name>
<dbReference type="AlphaFoldDB" id="A0A1B0A768"/>
<sequence>MCLLIKISVANSPNIRRLTESRQKNSLATVYRALPIEYESKEVAKNFDYMWKSPLYISIIGSKQIAVVSSRQPYFHGHGITFTILLGKSLKFSLIFLIFSACIYISEEHFNMRLRKIVCCFLNN</sequence>